<feature type="binding site" evidence="9">
    <location>
        <begin position="246"/>
        <end position="249"/>
    </location>
    <ligand>
        <name>GTP</name>
        <dbReference type="ChEBI" id="CHEBI:37565"/>
    </ligand>
</feature>
<dbReference type="GO" id="GO:0003924">
    <property type="term" value="F:GTPase activity"/>
    <property type="evidence" value="ECO:0007669"/>
    <property type="project" value="UniProtKB-UniRule"/>
</dbReference>
<dbReference type="InterPro" id="IPR003593">
    <property type="entry name" value="AAA+_ATPase"/>
</dbReference>
<dbReference type="EC" id="3.6.5.4" evidence="9"/>
<evidence type="ECO:0000256" key="6">
    <source>
        <dbReference type="ARBA" id="ARBA00023135"/>
    </source>
</evidence>
<dbReference type="InterPro" id="IPR004125">
    <property type="entry name" value="Signal_recog_particle_SRP54_M"/>
</dbReference>
<evidence type="ECO:0000256" key="7">
    <source>
        <dbReference type="ARBA" id="ARBA00023274"/>
    </source>
</evidence>
<evidence type="ECO:0000259" key="10">
    <source>
        <dbReference type="PROSITE" id="PS00300"/>
    </source>
</evidence>
<dbReference type="PROSITE" id="PS00300">
    <property type="entry name" value="SRP54"/>
    <property type="match status" value="1"/>
</dbReference>
<dbReference type="SMART" id="SM00382">
    <property type="entry name" value="AAA"/>
    <property type="match status" value="1"/>
</dbReference>
<keyword evidence="6 9" id="KW-0733">Signal recognition particle</keyword>
<feature type="domain" description="SRP54-type proteins GTP-binding" evidence="10">
    <location>
        <begin position="267"/>
        <end position="280"/>
    </location>
</feature>
<organism evidence="11 12">
    <name type="scientific">Algoriphagus zhangzhouensis</name>
    <dbReference type="NCBI Taxonomy" id="1073327"/>
    <lineage>
        <taxon>Bacteria</taxon>
        <taxon>Pseudomonadati</taxon>
        <taxon>Bacteroidota</taxon>
        <taxon>Cytophagia</taxon>
        <taxon>Cytophagales</taxon>
        <taxon>Cyclobacteriaceae</taxon>
        <taxon>Algoriphagus</taxon>
    </lineage>
</organism>
<dbReference type="PANTHER" id="PTHR11564">
    <property type="entry name" value="SIGNAL RECOGNITION PARTICLE 54K PROTEIN SRP54"/>
    <property type="match status" value="1"/>
</dbReference>
<evidence type="ECO:0000313" key="11">
    <source>
        <dbReference type="EMBL" id="SHO65024.1"/>
    </source>
</evidence>
<dbReference type="OrthoDB" id="9804720at2"/>
<comment type="domain">
    <text evidence="9">Composed of three domains: the N-terminal N domain, which is responsible for interactions with the ribosome, the central G domain, which binds GTP, and the C-terminal M domain, which binds the RNA and the signal sequence of the RNC.</text>
</comment>
<keyword evidence="9" id="KW-0963">Cytoplasm</keyword>
<keyword evidence="2 9" id="KW-0547">Nucleotide-binding</keyword>
<keyword evidence="12" id="KW-1185">Reference proteome</keyword>
<keyword evidence="3 9" id="KW-0378">Hydrolase</keyword>
<dbReference type="InterPro" id="IPR022941">
    <property type="entry name" value="SRP54"/>
</dbReference>
<dbReference type="GO" id="GO:0005525">
    <property type="term" value="F:GTP binding"/>
    <property type="evidence" value="ECO:0007669"/>
    <property type="project" value="UniProtKB-UniRule"/>
</dbReference>
<dbReference type="EMBL" id="FRXN01000006">
    <property type="protein sequence ID" value="SHO65024.1"/>
    <property type="molecule type" value="Genomic_DNA"/>
</dbReference>
<evidence type="ECO:0000256" key="2">
    <source>
        <dbReference type="ARBA" id="ARBA00022741"/>
    </source>
</evidence>
<protein>
    <recommendedName>
        <fullName evidence="9">Signal recognition particle protein</fullName>
        <ecNumber evidence="9">3.6.5.4</ecNumber>
    </recommendedName>
    <alternativeName>
        <fullName evidence="9">Fifty-four homolog</fullName>
    </alternativeName>
</protein>
<accession>A0A1M7ZJF4</accession>
<dbReference type="InterPro" id="IPR027417">
    <property type="entry name" value="P-loop_NTPase"/>
</dbReference>
<evidence type="ECO:0000256" key="4">
    <source>
        <dbReference type="ARBA" id="ARBA00022884"/>
    </source>
</evidence>
<dbReference type="InterPro" id="IPR000897">
    <property type="entry name" value="SRP54_GTPase_dom"/>
</dbReference>
<evidence type="ECO:0000256" key="8">
    <source>
        <dbReference type="ARBA" id="ARBA00048027"/>
    </source>
</evidence>
<keyword evidence="5 9" id="KW-0342">GTP-binding</keyword>
<dbReference type="Gene3D" id="1.10.260.30">
    <property type="entry name" value="Signal recognition particle, SRP54 subunit, M-domain"/>
    <property type="match status" value="1"/>
</dbReference>
<evidence type="ECO:0000256" key="5">
    <source>
        <dbReference type="ARBA" id="ARBA00023134"/>
    </source>
</evidence>
<dbReference type="Proteomes" id="UP000184609">
    <property type="component" value="Unassembled WGS sequence"/>
</dbReference>
<comment type="subunit">
    <text evidence="9">Part of the signal recognition particle protein translocation system, which is composed of SRP and FtsY.</text>
</comment>
<dbReference type="GO" id="GO:0006614">
    <property type="term" value="P:SRP-dependent cotranslational protein targeting to membrane"/>
    <property type="evidence" value="ECO:0007669"/>
    <property type="project" value="InterPro"/>
</dbReference>
<dbReference type="PANTHER" id="PTHR11564:SF5">
    <property type="entry name" value="SIGNAL RECOGNITION PARTICLE SUBUNIT SRP54"/>
    <property type="match status" value="1"/>
</dbReference>
<dbReference type="Pfam" id="PF02881">
    <property type="entry name" value="SRP54_N"/>
    <property type="match status" value="1"/>
</dbReference>
<evidence type="ECO:0000313" key="12">
    <source>
        <dbReference type="Proteomes" id="UP000184609"/>
    </source>
</evidence>
<dbReference type="InterPro" id="IPR042101">
    <property type="entry name" value="SRP54_N_sf"/>
</dbReference>
<dbReference type="SMART" id="SM00962">
    <property type="entry name" value="SRP54"/>
    <property type="match status" value="1"/>
</dbReference>
<evidence type="ECO:0000256" key="3">
    <source>
        <dbReference type="ARBA" id="ARBA00022801"/>
    </source>
</evidence>
<dbReference type="InterPro" id="IPR036891">
    <property type="entry name" value="Signal_recog_part_SRP54_M_sf"/>
</dbReference>
<comment type="function">
    <text evidence="9">Involved in targeting and insertion of nascent membrane proteins into the cytoplasmic membrane. Binds to the hydrophobic signal sequence of the ribosome-nascent chain (RNC) as it emerges from the ribosomes. The SRP-RNC complex is then targeted to the cytoplasmic membrane where it interacts with the SRP receptor FtsY.</text>
</comment>
<dbReference type="CDD" id="cd18539">
    <property type="entry name" value="SRP_G"/>
    <property type="match status" value="1"/>
</dbReference>
<dbReference type="Gene3D" id="1.20.120.140">
    <property type="entry name" value="Signal recognition particle SRP54, nucleotide-binding domain"/>
    <property type="match status" value="1"/>
</dbReference>
<comment type="similarity">
    <text evidence="1 9">Belongs to the GTP-binding SRP family. SRP54 subfamily.</text>
</comment>
<dbReference type="Gene3D" id="3.40.50.300">
    <property type="entry name" value="P-loop containing nucleotide triphosphate hydrolases"/>
    <property type="match status" value="1"/>
</dbReference>
<feature type="binding site" evidence="9">
    <location>
        <begin position="188"/>
        <end position="192"/>
    </location>
    <ligand>
        <name>GTP</name>
        <dbReference type="ChEBI" id="CHEBI:37565"/>
    </ligand>
</feature>
<dbReference type="GO" id="GO:0048500">
    <property type="term" value="C:signal recognition particle"/>
    <property type="evidence" value="ECO:0007669"/>
    <property type="project" value="UniProtKB-UniRule"/>
</dbReference>
<dbReference type="AlphaFoldDB" id="A0A1M7ZJF4"/>
<comment type="subcellular location">
    <subcellularLocation>
        <location evidence="9">Cytoplasm</location>
    </subcellularLocation>
    <text evidence="9">The SRP-RNC complex is targeted to the cytoplasmic membrane.</text>
</comment>
<dbReference type="NCBIfam" id="TIGR00959">
    <property type="entry name" value="ffh"/>
    <property type="match status" value="1"/>
</dbReference>
<dbReference type="Pfam" id="PF02978">
    <property type="entry name" value="SRP_SPB"/>
    <property type="match status" value="1"/>
</dbReference>
<dbReference type="SUPFAM" id="SSF52540">
    <property type="entry name" value="P-loop containing nucleoside triphosphate hydrolases"/>
    <property type="match status" value="1"/>
</dbReference>
<dbReference type="FunFam" id="3.40.50.300:FF:000022">
    <property type="entry name" value="Signal recognition particle 54 kDa subunit"/>
    <property type="match status" value="1"/>
</dbReference>
<dbReference type="STRING" id="1073327.SAMN04488108_3811"/>
<evidence type="ECO:0000256" key="9">
    <source>
        <dbReference type="HAMAP-Rule" id="MF_00306"/>
    </source>
</evidence>
<evidence type="ECO:0000256" key="1">
    <source>
        <dbReference type="ARBA" id="ARBA00005450"/>
    </source>
</evidence>
<gene>
    <name evidence="9" type="primary">ffh</name>
    <name evidence="11" type="ORF">SAMN04488108_3811</name>
</gene>
<dbReference type="InterPro" id="IPR004780">
    <property type="entry name" value="SRP"/>
</dbReference>
<dbReference type="SMART" id="SM00963">
    <property type="entry name" value="SRP54_N"/>
    <property type="match status" value="1"/>
</dbReference>
<dbReference type="HAMAP" id="MF_00306">
    <property type="entry name" value="SRP54"/>
    <property type="match status" value="1"/>
</dbReference>
<keyword evidence="4 9" id="KW-0694">RNA-binding</keyword>
<dbReference type="GO" id="GO:0008312">
    <property type="term" value="F:7S RNA binding"/>
    <property type="evidence" value="ECO:0007669"/>
    <property type="project" value="InterPro"/>
</dbReference>
<proteinExistence type="inferred from homology"/>
<sequence length="445" mass="49010">MFDNLSLKLDRAFKTLKGTGKITEINVATTVKEIRRALIDADVNYKVAKEVTDTIKNEALGRDVLISVSPGQLLVKITQEELTKLMGGSKVDIKLSGDPAVILISGLQGSGKTTFTGKLGSFLKKQGRQVLLVACDIYRPAAIDQLKVLGEQIGVEVYAEPENKNALEIANNAIAYAKKTGKKTVIVDTAGRLAVDEQMMNEIEELKNALNPSETLFVVDSMTGQDAVNTAKTFDERLNFDGVVLTKLDGDTRGGAAISIRHVVNKPIKFISTGEKMENLDVFHPDRMAQRILGMGDVISLVERAQQSFDEDEAKRINAKIRQNSFNFDDFLSQLEQVKKMGNIKDLMGMIPGMGKAMKGLDIDDDSFKPIEAIIRSMTPHERQNPDVIDGSRRKRIANGSGRNITEVNNLMKQFADMRKLMKQMNKMGGAKAAMGKMMPGMGRR</sequence>
<reference evidence="12" key="1">
    <citation type="submission" date="2016-12" db="EMBL/GenBank/DDBJ databases">
        <authorList>
            <person name="Varghese N."/>
            <person name="Submissions S."/>
        </authorList>
    </citation>
    <scope>NUCLEOTIDE SEQUENCE [LARGE SCALE GENOMIC DNA]</scope>
    <source>
        <strain evidence="12">DSM 25035</strain>
    </source>
</reference>
<dbReference type="Pfam" id="PF00448">
    <property type="entry name" value="SRP54"/>
    <property type="match status" value="1"/>
</dbReference>
<name>A0A1M7ZJF4_9BACT</name>
<comment type="catalytic activity">
    <reaction evidence="8 9">
        <text>GTP + H2O = GDP + phosphate + H(+)</text>
        <dbReference type="Rhea" id="RHEA:19669"/>
        <dbReference type="ChEBI" id="CHEBI:15377"/>
        <dbReference type="ChEBI" id="CHEBI:15378"/>
        <dbReference type="ChEBI" id="CHEBI:37565"/>
        <dbReference type="ChEBI" id="CHEBI:43474"/>
        <dbReference type="ChEBI" id="CHEBI:58189"/>
        <dbReference type="EC" id="3.6.5.4"/>
    </reaction>
</comment>
<keyword evidence="7 9" id="KW-0687">Ribonucleoprotein</keyword>
<dbReference type="SUPFAM" id="SSF47446">
    <property type="entry name" value="Signal peptide-binding domain"/>
    <property type="match status" value="1"/>
</dbReference>
<feature type="binding site" evidence="9">
    <location>
        <begin position="106"/>
        <end position="113"/>
    </location>
    <ligand>
        <name>GTP</name>
        <dbReference type="ChEBI" id="CHEBI:37565"/>
    </ligand>
</feature>
<dbReference type="RefSeq" id="WP_073573404.1">
    <property type="nucleotide sequence ID" value="NZ_FRXN01000006.1"/>
</dbReference>
<dbReference type="InterPro" id="IPR013822">
    <property type="entry name" value="Signal_recog_particl_SRP54_hlx"/>
</dbReference>